<accession>A0AAE1DXP3</accession>
<evidence type="ECO:0000256" key="1">
    <source>
        <dbReference type="SAM" id="MobiDB-lite"/>
    </source>
</evidence>
<protein>
    <submittedName>
        <fullName evidence="2">Uncharacterized protein</fullName>
    </submittedName>
</protein>
<dbReference type="EMBL" id="JAWDGP010002132">
    <property type="protein sequence ID" value="KAK3785368.1"/>
    <property type="molecule type" value="Genomic_DNA"/>
</dbReference>
<organism evidence="2 3">
    <name type="scientific">Elysia crispata</name>
    <name type="common">lettuce slug</name>
    <dbReference type="NCBI Taxonomy" id="231223"/>
    <lineage>
        <taxon>Eukaryota</taxon>
        <taxon>Metazoa</taxon>
        <taxon>Spiralia</taxon>
        <taxon>Lophotrochozoa</taxon>
        <taxon>Mollusca</taxon>
        <taxon>Gastropoda</taxon>
        <taxon>Heterobranchia</taxon>
        <taxon>Euthyneura</taxon>
        <taxon>Panpulmonata</taxon>
        <taxon>Sacoglossa</taxon>
        <taxon>Placobranchoidea</taxon>
        <taxon>Plakobranchidae</taxon>
        <taxon>Elysia</taxon>
    </lineage>
</organism>
<keyword evidence="3" id="KW-1185">Reference proteome</keyword>
<dbReference type="AlphaFoldDB" id="A0AAE1DXP3"/>
<reference evidence="2" key="1">
    <citation type="journal article" date="2023" name="G3 (Bethesda)">
        <title>A reference genome for the long-term kleptoplast-retaining sea slug Elysia crispata morphotype clarki.</title>
        <authorList>
            <person name="Eastman K.E."/>
            <person name="Pendleton A.L."/>
            <person name="Shaikh M.A."/>
            <person name="Suttiyut T."/>
            <person name="Ogas R."/>
            <person name="Tomko P."/>
            <person name="Gavelis G."/>
            <person name="Widhalm J.R."/>
            <person name="Wisecaver J.H."/>
        </authorList>
    </citation>
    <scope>NUCLEOTIDE SEQUENCE</scope>
    <source>
        <strain evidence="2">ECLA1</strain>
    </source>
</reference>
<proteinExistence type="predicted"/>
<feature type="region of interest" description="Disordered" evidence="1">
    <location>
        <begin position="1"/>
        <end position="30"/>
    </location>
</feature>
<name>A0AAE1DXP3_9GAST</name>
<dbReference type="Proteomes" id="UP001283361">
    <property type="component" value="Unassembled WGS sequence"/>
</dbReference>
<evidence type="ECO:0000313" key="2">
    <source>
        <dbReference type="EMBL" id="KAK3785368.1"/>
    </source>
</evidence>
<comment type="caution">
    <text evidence="2">The sequence shown here is derived from an EMBL/GenBank/DDBJ whole genome shotgun (WGS) entry which is preliminary data.</text>
</comment>
<gene>
    <name evidence="2" type="ORF">RRG08_045591</name>
</gene>
<sequence>MNMIIGSTRLRSGVESQGQAAHTSPGTGHTDRCDVIPPTGKTRIDGSREAIRWKAKVRPGNILHELLAIRLASMPRLLSCVVSVSLYSTGKCLLLTFSEKGTKACKIQTAADTARSWAVQVNGLYAELVTHPRAQQLGETELVGHVVQMDVQVGRHVLEQFCSVWR</sequence>
<feature type="compositionally biased region" description="Polar residues" evidence="1">
    <location>
        <begin position="14"/>
        <end position="27"/>
    </location>
</feature>
<evidence type="ECO:0000313" key="3">
    <source>
        <dbReference type="Proteomes" id="UP001283361"/>
    </source>
</evidence>